<feature type="compositionally biased region" description="Low complexity" evidence="5">
    <location>
        <begin position="8"/>
        <end position="19"/>
    </location>
</feature>
<evidence type="ECO:0000256" key="1">
    <source>
        <dbReference type="ARBA" id="ARBA00022737"/>
    </source>
</evidence>
<evidence type="ECO:0000259" key="6">
    <source>
        <dbReference type="Pfam" id="PF20703"/>
    </source>
</evidence>
<evidence type="ECO:0000256" key="2">
    <source>
        <dbReference type="ARBA" id="ARBA00022803"/>
    </source>
</evidence>
<protein>
    <submittedName>
        <fullName evidence="7">TPR repeat-containing protein</fullName>
    </submittedName>
</protein>
<dbReference type="KEGG" id="aol:S58_46590"/>
<dbReference type="EMBL" id="AP012603">
    <property type="protein sequence ID" value="BAM90640.1"/>
    <property type="molecule type" value="Genomic_DNA"/>
</dbReference>
<feature type="domain" description="Novel STAND NTPase 1" evidence="6">
    <location>
        <begin position="118"/>
        <end position="515"/>
    </location>
</feature>
<dbReference type="eggNOG" id="COG0457">
    <property type="taxonomic scope" value="Bacteria"/>
</dbReference>
<dbReference type="PATRIC" id="fig|1245469.3.peg.4766"/>
<dbReference type="eggNOG" id="COG0470">
    <property type="taxonomic scope" value="Bacteria"/>
</dbReference>
<keyword evidence="4" id="KW-0175">Coiled coil</keyword>
<dbReference type="RefSeq" id="WP_015667731.1">
    <property type="nucleotide sequence ID" value="NC_020453.1"/>
</dbReference>
<dbReference type="InterPro" id="IPR011990">
    <property type="entry name" value="TPR-like_helical_dom_sf"/>
</dbReference>
<feature type="region of interest" description="Disordered" evidence="5">
    <location>
        <begin position="1"/>
        <end position="20"/>
    </location>
</feature>
<dbReference type="PANTHER" id="PTHR45641:SF1">
    <property type="entry name" value="AAA+ ATPASE DOMAIN-CONTAINING PROTEIN"/>
    <property type="match status" value="1"/>
</dbReference>
<dbReference type="GeneID" id="301818441"/>
<dbReference type="SMART" id="SM00028">
    <property type="entry name" value="TPR"/>
    <property type="match status" value="3"/>
</dbReference>
<dbReference type="AlphaFoldDB" id="M4ZWC9"/>
<accession>M4ZWC9</accession>
<organism evidence="7 8">
    <name type="scientific">Bradyrhizobium oligotrophicum S58</name>
    <dbReference type="NCBI Taxonomy" id="1245469"/>
    <lineage>
        <taxon>Bacteria</taxon>
        <taxon>Pseudomonadati</taxon>
        <taxon>Pseudomonadota</taxon>
        <taxon>Alphaproteobacteria</taxon>
        <taxon>Hyphomicrobiales</taxon>
        <taxon>Nitrobacteraceae</taxon>
        <taxon>Bradyrhizobium</taxon>
    </lineage>
</organism>
<dbReference type="Pfam" id="PF20703">
    <property type="entry name" value="nSTAND1"/>
    <property type="match status" value="1"/>
</dbReference>
<dbReference type="STRING" id="1245469.S58_46590"/>
<dbReference type="OrthoDB" id="8242454at2"/>
<dbReference type="InterPro" id="IPR049052">
    <property type="entry name" value="nSTAND1"/>
</dbReference>
<dbReference type="Gene3D" id="3.40.50.300">
    <property type="entry name" value="P-loop containing nucleotide triphosphate hydrolases"/>
    <property type="match status" value="1"/>
</dbReference>
<proteinExistence type="predicted"/>
<evidence type="ECO:0000313" key="7">
    <source>
        <dbReference type="EMBL" id="BAM90640.1"/>
    </source>
</evidence>
<evidence type="ECO:0000256" key="5">
    <source>
        <dbReference type="SAM" id="MobiDB-lite"/>
    </source>
</evidence>
<reference evidence="7 8" key="1">
    <citation type="journal article" date="2013" name="Appl. Environ. Microbiol.">
        <title>Genome analysis suggests that the soil oligotrophic bacterium Agromonas oligotrophica (Bradyrhizobium oligotrophicum) is a nitrogen-fixing symbiont of Aeschynomene indica.</title>
        <authorList>
            <person name="Okubo T."/>
            <person name="Fukushima S."/>
            <person name="Itakura M."/>
            <person name="Oshima K."/>
            <person name="Longtonglang A."/>
            <person name="Teaumroong N."/>
            <person name="Mitsui H."/>
            <person name="Hattori M."/>
            <person name="Hattori R."/>
            <person name="Hattori T."/>
            <person name="Minamisawa K."/>
        </authorList>
    </citation>
    <scope>NUCLEOTIDE SEQUENCE [LARGE SCALE GENOMIC DNA]</scope>
    <source>
        <strain evidence="7 8">S58</strain>
    </source>
</reference>
<name>M4ZWC9_9BRAD</name>
<evidence type="ECO:0000313" key="8">
    <source>
        <dbReference type="Proteomes" id="UP000011841"/>
    </source>
</evidence>
<feature type="repeat" description="TPR" evidence="3">
    <location>
        <begin position="835"/>
        <end position="868"/>
    </location>
</feature>
<dbReference type="InterPro" id="IPR019734">
    <property type="entry name" value="TPR_rpt"/>
</dbReference>
<dbReference type="SUPFAM" id="SSF52540">
    <property type="entry name" value="P-loop containing nucleoside triphosphate hydrolases"/>
    <property type="match status" value="1"/>
</dbReference>
<sequence>MSNDHQVAPEASAPGSAPSTFTSLTELRAEHIALMRTARDRENDRDLLADVHAFIDRAQAAGRWIDSPADREAAQNIITYWTSYQFSAGDREALSATLPALDPFDPSHAPDLTSAANPYIGLNPFDEDDAGRFFGREEAVRKLLEQLREQRAVLVSGPMGSGKTSIVMAGVIPRMKSQLAGEGKSPLVLVVVPRADPFAALLASIHEVAADPALPKLETWITEQKQKLERSPETFGGLLDGLFPGRPVIMVVDQLEQIFTICSDEKTREGFVQALIGTRGQPDRTILIIEERYQQPALQLAALKSIGENPAARFSLGPPNAAEVQHIIESAATTVGLKFDEGIVEDLAKNVAGDAGALAMLQFTLGRLWHQRQRNRITWEAYHKVGKPRDALIRTAETIYAGLTSDDQAAARCVFLQLVQPDVEGFIRRRVRRDVLVQIAPAGRVDHVLERYVDAELVRRSPGVGWDDDRFDLAHSALIDGWPRLRDWLQEERDRSKAKLQLIATAQRWQASGFDAGYLLSGAALDDAASYMEGAPELKELVAASRTYNELQARRYSRARNGALIVMATLLVVAVSGWLKAFREEQSAQKSAQSAFSVVGSVLDVIQKQLNTGEIRVSNAGRLLSGAEKIYDAVEKRPEFMEYRAKLLTKSSDVYLLVGDHRHTVERIEEAKNLTDQLLAKDAENDEWQELRYEVAFRIGDAFEGRDLKRSAAELDYALRIAQKLADKNPADSEARRRIAFVENKIADSLLKKDWNGALDWYRKSLAIGTALLAQDPNDPDAQKAVADARTRIGDVLAAHDRLKEALAEYEQAMTIREALVRRESKNNVYRSNLSKIYEQVGRVHKMQGQPDDALKYFQMAVDLSAGLARDDPDNVDWKIRLARQYVIIGDSVAEQDPAGAIDRYRSALAIREEVTAKDLNNVAWTRDVADAHDRLGSAWRRQHDFVNTLREYDAGLQIRLQLATRFPDDGNRQLELAEGYERIGDAAREQSEPGQDASSLQDAVEAYRKGLVVVSALIAKNPNSGAEKVRDRLQAKLSALTTIR</sequence>
<evidence type="ECO:0000256" key="3">
    <source>
        <dbReference type="PROSITE-ProRule" id="PRU00339"/>
    </source>
</evidence>
<dbReference type="PROSITE" id="PS50005">
    <property type="entry name" value="TPR"/>
    <property type="match status" value="1"/>
</dbReference>
<keyword evidence="1" id="KW-0677">Repeat</keyword>
<keyword evidence="8" id="KW-1185">Reference proteome</keyword>
<dbReference type="SUPFAM" id="SSF48452">
    <property type="entry name" value="TPR-like"/>
    <property type="match status" value="1"/>
</dbReference>
<dbReference type="HOGENOM" id="CLU_285103_0_0_5"/>
<dbReference type="InterPro" id="IPR027417">
    <property type="entry name" value="P-loop_NTPase"/>
</dbReference>
<dbReference type="Gene3D" id="1.25.40.10">
    <property type="entry name" value="Tetratricopeptide repeat domain"/>
    <property type="match status" value="1"/>
</dbReference>
<feature type="coiled-coil region" evidence="4">
    <location>
        <begin position="793"/>
        <end position="823"/>
    </location>
</feature>
<dbReference type="PANTHER" id="PTHR45641">
    <property type="entry name" value="TETRATRICOPEPTIDE REPEAT PROTEIN (AFU_ORTHOLOGUE AFUA_6G03870)"/>
    <property type="match status" value="1"/>
</dbReference>
<gene>
    <name evidence="7" type="ORF">S58_46590</name>
</gene>
<dbReference type="Proteomes" id="UP000011841">
    <property type="component" value="Chromosome"/>
</dbReference>
<evidence type="ECO:0000256" key="4">
    <source>
        <dbReference type="SAM" id="Coils"/>
    </source>
</evidence>
<keyword evidence="2 3" id="KW-0802">TPR repeat</keyword>